<proteinExistence type="predicted"/>
<reference evidence="1 2" key="1">
    <citation type="journal article" date="2022" name="bioRxiv">
        <title>The genome of the oomycete Peronosclerospora sorghi, a cosmopolitan pathogen of maize and sorghum, is inflated with dispersed pseudogenes.</title>
        <authorList>
            <person name="Fletcher K."/>
            <person name="Martin F."/>
            <person name="Isakeit T."/>
            <person name="Cavanaugh K."/>
            <person name="Magill C."/>
            <person name="Michelmore R."/>
        </authorList>
    </citation>
    <scope>NUCLEOTIDE SEQUENCE [LARGE SCALE GENOMIC DNA]</scope>
    <source>
        <strain evidence="1">P6</strain>
    </source>
</reference>
<sequence length="95" mass="10366">MELVERLNAYSASIGVGVMNLKITDVMAPEEMEEADNDAVESRGRTRKRSLVVDDYFTSPALKNISGPELRARTAVVKSVEQQNPPSASDHCNSA</sequence>
<name>A0ACC0VR24_9STRA</name>
<dbReference type="Proteomes" id="UP001163321">
    <property type="component" value="Chromosome 7"/>
</dbReference>
<gene>
    <name evidence="1" type="ORF">PsorP6_014702</name>
</gene>
<accession>A0ACC0VR24</accession>
<dbReference type="EMBL" id="CM047586">
    <property type="protein sequence ID" value="KAI9908934.1"/>
    <property type="molecule type" value="Genomic_DNA"/>
</dbReference>
<evidence type="ECO:0000313" key="1">
    <source>
        <dbReference type="EMBL" id="KAI9908934.1"/>
    </source>
</evidence>
<keyword evidence="2" id="KW-1185">Reference proteome</keyword>
<comment type="caution">
    <text evidence="1">The sequence shown here is derived from an EMBL/GenBank/DDBJ whole genome shotgun (WGS) entry which is preliminary data.</text>
</comment>
<protein>
    <submittedName>
        <fullName evidence="1">Uncharacterized protein</fullName>
    </submittedName>
</protein>
<evidence type="ECO:0000313" key="2">
    <source>
        <dbReference type="Proteomes" id="UP001163321"/>
    </source>
</evidence>
<organism evidence="1 2">
    <name type="scientific">Peronosclerospora sorghi</name>
    <dbReference type="NCBI Taxonomy" id="230839"/>
    <lineage>
        <taxon>Eukaryota</taxon>
        <taxon>Sar</taxon>
        <taxon>Stramenopiles</taxon>
        <taxon>Oomycota</taxon>
        <taxon>Peronosporomycetes</taxon>
        <taxon>Peronosporales</taxon>
        <taxon>Peronosporaceae</taxon>
        <taxon>Peronosclerospora</taxon>
    </lineage>
</organism>